<dbReference type="Proteomes" id="UP000253426">
    <property type="component" value="Unassembled WGS sequence"/>
</dbReference>
<gene>
    <name evidence="1" type="ORF">DES53_10925</name>
</gene>
<accession>A0A366HE57</accession>
<evidence type="ECO:0008006" key="3">
    <source>
        <dbReference type="Google" id="ProtNLM"/>
    </source>
</evidence>
<dbReference type="PANTHER" id="PTHR39186:SF1">
    <property type="entry name" value="DUF2071 DOMAIN-CONTAINING PROTEIN"/>
    <property type="match status" value="1"/>
</dbReference>
<evidence type="ECO:0000313" key="2">
    <source>
        <dbReference type="Proteomes" id="UP000253426"/>
    </source>
</evidence>
<dbReference type="Pfam" id="PF09844">
    <property type="entry name" value="DUF2071"/>
    <property type="match status" value="1"/>
</dbReference>
<reference evidence="1 2" key="1">
    <citation type="submission" date="2018-06" db="EMBL/GenBank/DDBJ databases">
        <title>Genomic Encyclopedia of Type Strains, Phase IV (KMG-IV): sequencing the most valuable type-strain genomes for metagenomic binning, comparative biology and taxonomic classification.</title>
        <authorList>
            <person name="Goeker M."/>
        </authorList>
    </citation>
    <scope>NUCLEOTIDE SEQUENCE [LARGE SCALE GENOMIC DNA]</scope>
    <source>
        <strain evidence="1 2">DSM 25532</strain>
    </source>
</reference>
<name>A0A366HE57_9BACT</name>
<dbReference type="InterPro" id="IPR018644">
    <property type="entry name" value="DUF2071"/>
</dbReference>
<dbReference type="PANTHER" id="PTHR39186">
    <property type="entry name" value="DUF2071 FAMILY PROTEIN"/>
    <property type="match status" value="1"/>
</dbReference>
<protein>
    <recommendedName>
        <fullName evidence="3">Acetoacetate decarboxylase</fullName>
    </recommendedName>
</protein>
<dbReference type="Gene3D" id="2.40.400.10">
    <property type="entry name" value="Acetoacetate decarboxylase-like"/>
    <property type="match status" value="1"/>
</dbReference>
<comment type="caution">
    <text evidence="1">The sequence shown here is derived from an EMBL/GenBank/DDBJ whole genome shotgun (WGS) entry which is preliminary data.</text>
</comment>
<dbReference type="InterPro" id="IPR023375">
    <property type="entry name" value="ADC_dom_sf"/>
</dbReference>
<sequence>MLHYEVAPEALQPFVPFPLDVRDGKAYVSLVAFTMRGMRPRHGGKLAALAFKPIATHGFLNVRTYVKHHGESGIYFLAEWLPNKLAVLLGRPVFGLPYRLGRLDYRHHHERGRIRGSVIAHRRKGKSGGGGVLRYRAALPLHPDFRPAEHGSLTEFLMERYTAFTTWLGWKRCFRIWHEPWPQCEVEAVIEDDSLMSLTGEWAKHACFIGANYSPGLRDVWMSRPVRASRHRL</sequence>
<keyword evidence="2" id="KW-1185">Reference proteome</keyword>
<organism evidence="1 2">
    <name type="scientific">Roseimicrobium gellanilyticum</name>
    <dbReference type="NCBI Taxonomy" id="748857"/>
    <lineage>
        <taxon>Bacteria</taxon>
        <taxon>Pseudomonadati</taxon>
        <taxon>Verrucomicrobiota</taxon>
        <taxon>Verrucomicrobiia</taxon>
        <taxon>Verrucomicrobiales</taxon>
        <taxon>Verrucomicrobiaceae</taxon>
        <taxon>Roseimicrobium</taxon>
    </lineage>
</organism>
<dbReference type="AlphaFoldDB" id="A0A366HE57"/>
<dbReference type="SUPFAM" id="SSF160104">
    <property type="entry name" value="Acetoacetate decarboxylase-like"/>
    <property type="match status" value="1"/>
</dbReference>
<evidence type="ECO:0000313" key="1">
    <source>
        <dbReference type="EMBL" id="RBP39598.1"/>
    </source>
</evidence>
<proteinExistence type="predicted"/>
<dbReference type="EMBL" id="QNRR01000009">
    <property type="protein sequence ID" value="RBP39598.1"/>
    <property type="molecule type" value="Genomic_DNA"/>
</dbReference>